<dbReference type="HOGENOM" id="CLU_062432_2_0_5"/>
<dbReference type="PATRIC" id="fig|579138.3.peg.1721"/>
<dbReference type="AlphaFoldDB" id="F8EWA0"/>
<reference evidence="3 4" key="1">
    <citation type="journal article" date="2011" name="J. Bacteriol.">
        <title>Genome sequence of the ethanol-producing Zymomonas mobilis subsp. pomaceae lectotype strain ATCC 29192.</title>
        <authorList>
            <person name="Kouvelis V.N."/>
            <person name="Davenport K.W."/>
            <person name="Brettin T.S."/>
            <person name="Bruce D."/>
            <person name="Detter C."/>
            <person name="Han C.S."/>
            <person name="Nolan M."/>
            <person name="Tapia R."/>
            <person name="Damoulaki A."/>
            <person name="Kyrpides N.C."/>
            <person name="Typas M.A."/>
            <person name="Pappas K.M."/>
        </authorList>
    </citation>
    <scope>NUCLEOTIDE SEQUENCE [LARGE SCALE GENOMIC DNA]</scope>
    <source>
        <strain evidence="4">ATCC 29192 / DSM 22645 / JCM 10191 / CCUG 17912 / NBRC 13757 / NCIMB 11200 / NRRL B-4491 / Barker I</strain>
    </source>
</reference>
<dbReference type="Gene3D" id="1.10.530.10">
    <property type="match status" value="1"/>
</dbReference>
<comment type="similarity">
    <text evidence="1">Belongs to the virb1 family.</text>
</comment>
<evidence type="ECO:0000256" key="1">
    <source>
        <dbReference type="ARBA" id="ARBA00009387"/>
    </source>
</evidence>
<dbReference type="Proteomes" id="UP000000491">
    <property type="component" value="Chromosome"/>
</dbReference>
<evidence type="ECO:0000259" key="2">
    <source>
        <dbReference type="Pfam" id="PF01464"/>
    </source>
</evidence>
<evidence type="ECO:0000313" key="3">
    <source>
        <dbReference type="EMBL" id="AEI38510.1"/>
    </source>
</evidence>
<feature type="domain" description="Transglycosylase SLT" evidence="2">
    <location>
        <begin position="8"/>
        <end position="53"/>
    </location>
</feature>
<proteinExistence type="inferred from homology"/>
<dbReference type="Pfam" id="PF01464">
    <property type="entry name" value="SLT"/>
    <property type="match status" value="1"/>
</dbReference>
<dbReference type="KEGG" id="zmp:Zymop_1621"/>
<dbReference type="InterPro" id="IPR008258">
    <property type="entry name" value="Transglycosylase_SLT_dom_1"/>
</dbReference>
<accession>F8EWA0</accession>
<evidence type="ECO:0000313" key="4">
    <source>
        <dbReference type="Proteomes" id="UP000000491"/>
    </source>
</evidence>
<name>F8EWA0_ZYMMT</name>
<sequence>MEAIRLAIGRAAQDTGVDFSYLMAQARSESGLNPHAKAQGSSATGLFQFLDQSWLGVLKQHGDSYGYGWASDAITKEGGRWVVSDASLKSQIFALREDPSAAACMAGAFAADNAETLAQCLGRPASRGELYFAHFLGASGASRFLTKRAANGNACAASHFQKEAKANPAIFYDHHGRGRSFDEVFNLLSSRLDHNATGSDSVWEKMNNLHYASYTKPVEGMNFDKDNRNFIAMAMNGIDGLTAAAMLSHRPNTKGHSSLGLKQSFNTENARLAYTLIASKLSNNI</sequence>
<dbReference type="InterPro" id="IPR023346">
    <property type="entry name" value="Lysozyme-like_dom_sf"/>
</dbReference>
<dbReference type="eggNOG" id="COG0741">
    <property type="taxonomic scope" value="Bacteria"/>
</dbReference>
<dbReference type="STRING" id="579138.Zymop_1621"/>
<organism evidence="3 4">
    <name type="scientific">Zymomonas mobilis subsp. pomaceae (strain ATCC 29192 / DSM 22645 / JCM 10191 / CCUG 17912 / NBRC 13757 / NCIMB 11200 / NRRL B-4491 / Barker I)</name>
    <dbReference type="NCBI Taxonomy" id="579138"/>
    <lineage>
        <taxon>Bacteria</taxon>
        <taxon>Pseudomonadati</taxon>
        <taxon>Pseudomonadota</taxon>
        <taxon>Alphaproteobacteria</taxon>
        <taxon>Sphingomonadales</taxon>
        <taxon>Zymomonadaceae</taxon>
        <taxon>Zymomonas</taxon>
    </lineage>
</organism>
<protein>
    <recommendedName>
        <fullName evidence="2">Transglycosylase SLT domain-containing protein</fullName>
    </recommendedName>
</protein>
<dbReference type="SUPFAM" id="SSF53955">
    <property type="entry name" value="Lysozyme-like"/>
    <property type="match status" value="1"/>
</dbReference>
<dbReference type="EMBL" id="CP002865">
    <property type="protein sequence ID" value="AEI38510.1"/>
    <property type="molecule type" value="Genomic_DNA"/>
</dbReference>
<gene>
    <name evidence="3" type="ordered locus">Zymop_1621</name>
</gene>